<evidence type="ECO:0000256" key="2">
    <source>
        <dbReference type="ARBA" id="ARBA00022679"/>
    </source>
</evidence>
<dbReference type="InterPro" id="IPR051681">
    <property type="entry name" value="Ser/Thr_Kinases-Pseudokinases"/>
</dbReference>
<dbReference type="InterPro" id="IPR017441">
    <property type="entry name" value="Protein_kinase_ATP_BS"/>
</dbReference>
<dbReference type="AlphaFoldDB" id="A0A8T0GCY9"/>
<dbReference type="EMBL" id="CM026432">
    <property type="protein sequence ID" value="KAG0557276.1"/>
    <property type="molecule type" value="Genomic_DNA"/>
</dbReference>
<reference evidence="9 10" key="1">
    <citation type="submission" date="2020-06" db="EMBL/GenBank/DDBJ databases">
        <title>WGS assembly of Ceratodon purpureus strain R40.</title>
        <authorList>
            <person name="Carey S.B."/>
            <person name="Jenkins J."/>
            <person name="Shu S."/>
            <person name="Lovell J.T."/>
            <person name="Sreedasyam A."/>
            <person name="Maumus F."/>
            <person name="Tiley G.P."/>
            <person name="Fernandez-Pozo N."/>
            <person name="Barry K."/>
            <person name="Chen C."/>
            <person name="Wang M."/>
            <person name="Lipzen A."/>
            <person name="Daum C."/>
            <person name="Saski C.A."/>
            <person name="Payton A.C."/>
            <person name="Mcbreen J.C."/>
            <person name="Conrad R.E."/>
            <person name="Kollar L.M."/>
            <person name="Olsson S."/>
            <person name="Huttunen S."/>
            <person name="Landis J.B."/>
            <person name="Wickett N.J."/>
            <person name="Johnson M.G."/>
            <person name="Rensing S.A."/>
            <person name="Grimwood J."/>
            <person name="Schmutz J."/>
            <person name="Mcdaniel S.F."/>
        </authorList>
    </citation>
    <scope>NUCLEOTIDE SEQUENCE [LARGE SCALE GENOMIC DNA]</scope>
    <source>
        <strain evidence="9 10">R40</strain>
    </source>
</reference>
<evidence type="ECO:0000256" key="5">
    <source>
        <dbReference type="ARBA" id="ARBA00022840"/>
    </source>
</evidence>
<gene>
    <name evidence="9" type="ORF">KC19_11G116100</name>
</gene>
<dbReference type="InterPro" id="IPR000719">
    <property type="entry name" value="Prot_kinase_dom"/>
</dbReference>
<dbReference type="PROSITE" id="PS00107">
    <property type="entry name" value="PROTEIN_KINASE_ATP"/>
    <property type="match status" value="1"/>
</dbReference>
<sequence>MLSVAPGRSLSFSVLGTIIRVWRALAERTRGLTDAYPSLSWRSEPDIQTAQECLKRTVSVINRIEKQTSSLHFNHSLCELFVSNYLCRARDLLEERKSEIEAYSEQCAPTLTALFSTVKEAEFLIQKHCARSNWIVAAVELFENTSAFAEVILDLKWYIYALKIAIEFASGITPRQSKDKVWHLQSLAMAEYANFLESWESECQQLGLHKDREVLLSKLKIGSGDRIAEIRSLGLYLAQKLSPQDQSTHVREALYVDINASELLQNKVMLGEGAFGKVYQVEWLGMQCAVKQIGGKTAIDEEVKILSKLHHPNIIQLYGYSLDHGTLYLIMELMEETLGEYIEKKQPANLQKSPLSLDVALDCMLQIAKGMRYLHSRGMAHRDLKGGNVLVKPSENPELRNRGYLSLKLTDFGMAKANLRYTTFTPQSMNVGTLVWKAPELFRLFHSDFSNSGQLRQRNYYPFKADVYSFGMVCYEILCGKRPFSNVPFVSTSSFYAKVKRGERPELPDDLVQLPGLSEYIKRCWDTDPCRRPDFVDICKRIRHFRDSLLQVTAYNGWELKVHESTRVVEEPSTIGENDFIDADDWNWEIDYKDVVRGDRAIAGGSGFASVWPAWWKNSEQVLAKYIEVTLIDNDASIAHFKREVGLLVRMQHPNLVHYIGATSKAPFVVFTELAKGMIFLRKFLEKNSTPSHPNAVYIALQVALGMASLHEEEVTVIHGELSPDCILIDAVSLTARVADFGLRSFRNLPHKWQPRYFRAAPEQHQADTLHTSVDVFSFGMILYDLFEHDKAHHFWKKKNSADILRRGGRPTLDTASSYPSGMKNLIERCWAQDSEKRPSFGSIVADLQRMSTKLSRSNQSRLSGSSSSSGSHSRNRRRRG</sequence>
<dbReference type="Pfam" id="PF07714">
    <property type="entry name" value="PK_Tyr_Ser-Thr"/>
    <property type="match status" value="2"/>
</dbReference>
<evidence type="ECO:0000256" key="1">
    <source>
        <dbReference type="ARBA" id="ARBA00022527"/>
    </source>
</evidence>
<evidence type="ECO:0000256" key="4">
    <source>
        <dbReference type="ARBA" id="ARBA00022777"/>
    </source>
</evidence>
<keyword evidence="10" id="KW-1185">Reference proteome</keyword>
<evidence type="ECO:0000313" key="10">
    <source>
        <dbReference type="Proteomes" id="UP000822688"/>
    </source>
</evidence>
<dbReference type="PROSITE" id="PS00108">
    <property type="entry name" value="PROTEIN_KINASE_ST"/>
    <property type="match status" value="1"/>
</dbReference>
<evidence type="ECO:0000256" key="3">
    <source>
        <dbReference type="ARBA" id="ARBA00022741"/>
    </source>
</evidence>
<dbReference type="InterPro" id="IPR001245">
    <property type="entry name" value="Ser-Thr/Tyr_kinase_cat_dom"/>
</dbReference>
<keyword evidence="2" id="KW-0808">Transferase</keyword>
<evidence type="ECO:0000313" key="9">
    <source>
        <dbReference type="EMBL" id="KAG0557276.1"/>
    </source>
</evidence>
<organism evidence="9 10">
    <name type="scientific">Ceratodon purpureus</name>
    <name type="common">Fire moss</name>
    <name type="synonym">Dicranum purpureum</name>
    <dbReference type="NCBI Taxonomy" id="3225"/>
    <lineage>
        <taxon>Eukaryota</taxon>
        <taxon>Viridiplantae</taxon>
        <taxon>Streptophyta</taxon>
        <taxon>Embryophyta</taxon>
        <taxon>Bryophyta</taxon>
        <taxon>Bryophytina</taxon>
        <taxon>Bryopsida</taxon>
        <taxon>Dicranidae</taxon>
        <taxon>Pseudoditrichales</taxon>
        <taxon>Ditrichaceae</taxon>
        <taxon>Ceratodon</taxon>
    </lineage>
</organism>
<feature type="binding site" evidence="6">
    <location>
        <position position="291"/>
    </location>
    <ligand>
        <name>ATP</name>
        <dbReference type="ChEBI" id="CHEBI:30616"/>
    </ligand>
</feature>
<feature type="domain" description="Protein kinase" evidence="8">
    <location>
        <begin position="597"/>
        <end position="851"/>
    </location>
</feature>
<dbReference type="Gene3D" id="1.10.510.10">
    <property type="entry name" value="Transferase(Phosphotransferase) domain 1"/>
    <property type="match status" value="2"/>
</dbReference>
<dbReference type="PANTHER" id="PTHR44329">
    <property type="entry name" value="SERINE/THREONINE-PROTEIN KINASE TNNI3K-RELATED"/>
    <property type="match status" value="1"/>
</dbReference>
<feature type="region of interest" description="Disordered" evidence="7">
    <location>
        <begin position="852"/>
        <end position="881"/>
    </location>
</feature>
<keyword evidence="4" id="KW-0418">Kinase</keyword>
<dbReference type="GO" id="GO:0005524">
    <property type="term" value="F:ATP binding"/>
    <property type="evidence" value="ECO:0007669"/>
    <property type="project" value="UniProtKB-UniRule"/>
</dbReference>
<protein>
    <recommendedName>
        <fullName evidence="8">Protein kinase domain-containing protein</fullName>
    </recommendedName>
</protein>
<dbReference type="PROSITE" id="PS50011">
    <property type="entry name" value="PROTEIN_KINASE_DOM"/>
    <property type="match status" value="2"/>
</dbReference>
<name>A0A8T0GCY9_CERPU</name>
<proteinExistence type="predicted"/>
<keyword evidence="3 6" id="KW-0547">Nucleotide-binding</keyword>
<dbReference type="InterPro" id="IPR008271">
    <property type="entry name" value="Ser/Thr_kinase_AS"/>
</dbReference>
<keyword evidence="1" id="KW-0723">Serine/threonine-protein kinase</keyword>
<evidence type="ECO:0000259" key="8">
    <source>
        <dbReference type="PROSITE" id="PS50011"/>
    </source>
</evidence>
<dbReference type="Proteomes" id="UP000822688">
    <property type="component" value="Chromosome 11"/>
</dbReference>
<dbReference type="SUPFAM" id="SSF56112">
    <property type="entry name" value="Protein kinase-like (PK-like)"/>
    <property type="match status" value="2"/>
</dbReference>
<feature type="domain" description="Protein kinase" evidence="8">
    <location>
        <begin position="264"/>
        <end position="550"/>
    </location>
</feature>
<evidence type="ECO:0000256" key="7">
    <source>
        <dbReference type="SAM" id="MobiDB-lite"/>
    </source>
</evidence>
<dbReference type="SMART" id="SM00220">
    <property type="entry name" value="S_TKc"/>
    <property type="match status" value="2"/>
</dbReference>
<accession>A0A8T0GCY9</accession>
<feature type="compositionally biased region" description="Low complexity" evidence="7">
    <location>
        <begin position="855"/>
        <end position="873"/>
    </location>
</feature>
<dbReference type="InterPro" id="IPR011009">
    <property type="entry name" value="Kinase-like_dom_sf"/>
</dbReference>
<dbReference type="Gene3D" id="3.30.200.20">
    <property type="entry name" value="Phosphorylase Kinase, domain 1"/>
    <property type="match status" value="1"/>
</dbReference>
<keyword evidence="5 6" id="KW-0067">ATP-binding</keyword>
<evidence type="ECO:0000256" key="6">
    <source>
        <dbReference type="PROSITE-ProRule" id="PRU10141"/>
    </source>
</evidence>
<comment type="caution">
    <text evidence="9">The sequence shown here is derived from an EMBL/GenBank/DDBJ whole genome shotgun (WGS) entry which is preliminary data.</text>
</comment>
<dbReference type="GO" id="GO:0004674">
    <property type="term" value="F:protein serine/threonine kinase activity"/>
    <property type="evidence" value="ECO:0007669"/>
    <property type="project" value="UniProtKB-KW"/>
</dbReference>
<dbReference type="PANTHER" id="PTHR44329:SF260">
    <property type="entry name" value="PROTEIN KINASE DOMAIN-CONTAINING PROTEIN"/>
    <property type="match status" value="1"/>
</dbReference>